<reference evidence="1 2" key="1">
    <citation type="submission" date="2015-12" db="EMBL/GenBank/DDBJ databases">
        <title>Genome sequence of Mucilaginibacter gotjawali.</title>
        <authorList>
            <person name="Lee J.S."/>
            <person name="Lee K.C."/>
            <person name="Kim K.K."/>
            <person name="Lee B.W."/>
        </authorList>
    </citation>
    <scope>NUCLEOTIDE SEQUENCE [LARGE SCALE GENOMIC DNA]</scope>
    <source>
        <strain evidence="1 2">SA3-7</strain>
    </source>
</reference>
<organism evidence="1 2">
    <name type="scientific">Mucilaginibacter gotjawali</name>
    <dbReference type="NCBI Taxonomy" id="1550579"/>
    <lineage>
        <taxon>Bacteria</taxon>
        <taxon>Pseudomonadati</taxon>
        <taxon>Bacteroidota</taxon>
        <taxon>Sphingobacteriia</taxon>
        <taxon>Sphingobacteriales</taxon>
        <taxon>Sphingobacteriaceae</taxon>
        <taxon>Mucilaginibacter</taxon>
    </lineage>
</organism>
<dbReference type="AlphaFoldDB" id="A0A110B193"/>
<gene>
    <name evidence="1" type="ORF">MgSA37_00768</name>
</gene>
<evidence type="ECO:0000313" key="1">
    <source>
        <dbReference type="EMBL" id="BAU52606.1"/>
    </source>
</evidence>
<dbReference type="EMBL" id="AP017313">
    <property type="protein sequence ID" value="BAU52606.1"/>
    <property type="molecule type" value="Genomic_DNA"/>
</dbReference>
<dbReference type="RefSeq" id="WP_096349913.1">
    <property type="nucleotide sequence ID" value="NZ_AP017313.1"/>
</dbReference>
<accession>A0A110B193</accession>
<sequence>MKKFKKILLCYAVVLAVAAFYADFLSHQKLPYLQVINFALSILNFTLIGILLYHWDKVRRWNLEIEHAVENAEPEPENALAAG</sequence>
<dbReference type="Proteomes" id="UP000218263">
    <property type="component" value="Chromosome"/>
</dbReference>
<dbReference type="KEGG" id="mgot:MgSA37_00768"/>
<proteinExistence type="predicted"/>
<protein>
    <submittedName>
        <fullName evidence="1">Uncharacterized protein</fullName>
    </submittedName>
</protein>
<evidence type="ECO:0000313" key="2">
    <source>
        <dbReference type="Proteomes" id="UP000218263"/>
    </source>
</evidence>
<name>A0A110B193_9SPHI</name>
<keyword evidence="2" id="KW-1185">Reference proteome</keyword>